<keyword evidence="2 3" id="KW-0819">tRNA processing</keyword>
<evidence type="ECO:0000313" key="5">
    <source>
        <dbReference type="Proteomes" id="UP000800041"/>
    </source>
</evidence>
<evidence type="ECO:0000313" key="4">
    <source>
        <dbReference type="EMBL" id="KAF1989956.1"/>
    </source>
</evidence>
<organism evidence="4 5">
    <name type="scientific">Aulographum hederae CBS 113979</name>
    <dbReference type="NCBI Taxonomy" id="1176131"/>
    <lineage>
        <taxon>Eukaryota</taxon>
        <taxon>Fungi</taxon>
        <taxon>Dikarya</taxon>
        <taxon>Ascomycota</taxon>
        <taxon>Pezizomycotina</taxon>
        <taxon>Dothideomycetes</taxon>
        <taxon>Pleosporomycetidae</taxon>
        <taxon>Aulographales</taxon>
        <taxon>Aulographaceae</taxon>
    </lineage>
</organism>
<dbReference type="UniPathway" id="UPA00988"/>
<dbReference type="Gene3D" id="3.40.50.620">
    <property type="entry name" value="HUPs"/>
    <property type="match status" value="1"/>
</dbReference>
<dbReference type="OrthoDB" id="25129at2759"/>
<dbReference type="SUPFAM" id="SSF52402">
    <property type="entry name" value="Adenine nucleotide alpha hydrolases-like"/>
    <property type="match status" value="1"/>
</dbReference>
<dbReference type="InterPro" id="IPR014729">
    <property type="entry name" value="Rossmann-like_a/b/a_fold"/>
</dbReference>
<evidence type="ECO:0000256" key="2">
    <source>
        <dbReference type="ARBA" id="ARBA00022694"/>
    </source>
</evidence>
<dbReference type="Pfam" id="PF10288">
    <property type="entry name" value="CTU2"/>
    <property type="match status" value="1"/>
</dbReference>
<evidence type="ECO:0000256" key="1">
    <source>
        <dbReference type="ARBA" id="ARBA00022490"/>
    </source>
</evidence>
<dbReference type="AlphaFoldDB" id="A0A6G1H9Q4"/>
<comment type="similarity">
    <text evidence="3">Belongs to the CTU2/NCS2 family.</text>
</comment>
<dbReference type="EMBL" id="ML977143">
    <property type="protein sequence ID" value="KAF1989956.1"/>
    <property type="molecule type" value="Genomic_DNA"/>
</dbReference>
<dbReference type="PANTHER" id="PTHR20882:SF14">
    <property type="entry name" value="CYTOPLASMIC TRNA 2-THIOLATION PROTEIN 2"/>
    <property type="match status" value="1"/>
</dbReference>
<gene>
    <name evidence="3" type="primary">NCS2</name>
    <name evidence="3" type="synonym">CTU2</name>
    <name evidence="4" type="ORF">K402DRAFT_325517</name>
</gene>
<name>A0A6G1H9Q4_9PEZI</name>
<dbReference type="GO" id="GO:0016783">
    <property type="term" value="F:sulfurtransferase activity"/>
    <property type="evidence" value="ECO:0007669"/>
    <property type="project" value="TreeGrafter"/>
</dbReference>
<dbReference type="HAMAP" id="MF_03054">
    <property type="entry name" value="CTU2"/>
    <property type="match status" value="1"/>
</dbReference>
<keyword evidence="5" id="KW-1185">Reference proteome</keyword>
<dbReference type="PANTHER" id="PTHR20882">
    <property type="entry name" value="CYTOPLASMIC TRNA 2-THIOLATION PROTEIN 2"/>
    <property type="match status" value="1"/>
</dbReference>
<comment type="pathway">
    <text evidence="3">tRNA modification; 5-methoxycarbonylmethyl-2-thiouridine-tRNA biosynthesis.</text>
</comment>
<dbReference type="GO" id="GO:0002143">
    <property type="term" value="P:tRNA wobble position uridine thiolation"/>
    <property type="evidence" value="ECO:0007669"/>
    <property type="project" value="TreeGrafter"/>
</dbReference>
<dbReference type="GO" id="GO:0005829">
    <property type="term" value="C:cytosol"/>
    <property type="evidence" value="ECO:0007669"/>
    <property type="project" value="TreeGrafter"/>
</dbReference>
<sequence>MDNPNHGQTCRRCGLASSTIVRSEPLCQVCFVKYVSTKTVKRLETFAVRHSEPDKERRLLLPLSMGVSSLTLLHILQGHLNRQIERTGRTGFSLHVVFVDCSIIDDAAPTVVSLRTVQERFPGPIYSTVRLEDIFKTQDHGHGETEPNDGSATAKLFALFSALPSPTSRIDVASNILTRLVVDVALSSSCEAVLWGDSTTRLAEKTLSETAKGRGFSLPWQIGDGSTPFGLAFHYPLRDLLKKELVAHASIVSPPLEPLVNISSSPAHQVAVSAKNTTIDFLMKQYFESVEENYPSIVANVVRTATKLETSTSTPERRCRLCKMPITEDLLGIHGWGGDETDAVPSSGAELGHGLCYGCTRSVPVEAIDLLPT</sequence>
<evidence type="ECO:0000256" key="3">
    <source>
        <dbReference type="HAMAP-Rule" id="MF_03054"/>
    </source>
</evidence>
<keyword evidence="1 3" id="KW-0963">Cytoplasm</keyword>
<accession>A0A6G1H9Q4</accession>
<comment type="subcellular location">
    <subcellularLocation>
        <location evidence="3">Cytoplasm</location>
    </subcellularLocation>
</comment>
<protein>
    <recommendedName>
        <fullName evidence="3">Cytoplasmic tRNA 2-thiolation protein 2</fullName>
    </recommendedName>
</protein>
<proteinExistence type="inferred from homology"/>
<dbReference type="InterPro" id="IPR019407">
    <property type="entry name" value="CTU2"/>
</dbReference>
<dbReference type="Proteomes" id="UP000800041">
    <property type="component" value="Unassembled WGS sequence"/>
</dbReference>
<dbReference type="GO" id="GO:0016779">
    <property type="term" value="F:nucleotidyltransferase activity"/>
    <property type="evidence" value="ECO:0007669"/>
    <property type="project" value="UniProtKB-UniRule"/>
</dbReference>
<reference evidence="4" key="1">
    <citation type="journal article" date="2020" name="Stud. Mycol.">
        <title>101 Dothideomycetes genomes: a test case for predicting lifestyles and emergence of pathogens.</title>
        <authorList>
            <person name="Haridas S."/>
            <person name="Albert R."/>
            <person name="Binder M."/>
            <person name="Bloem J."/>
            <person name="Labutti K."/>
            <person name="Salamov A."/>
            <person name="Andreopoulos B."/>
            <person name="Baker S."/>
            <person name="Barry K."/>
            <person name="Bills G."/>
            <person name="Bluhm B."/>
            <person name="Cannon C."/>
            <person name="Castanera R."/>
            <person name="Culley D."/>
            <person name="Daum C."/>
            <person name="Ezra D."/>
            <person name="Gonzalez J."/>
            <person name="Henrissat B."/>
            <person name="Kuo A."/>
            <person name="Liang C."/>
            <person name="Lipzen A."/>
            <person name="Lutzoni F."/>
            <person name="Magnuson J."/>
            <person name="Mondo S."/>
            <person name="Nolan M."/>
            <person name="Ohm R."/>
            <person name="Pangilinan J."/>
            <person name="Park H.-J."/>
            <person name="Ramirez L."/>
            <person name="Alfaro M."/>
            <person name="Sun H."/>
            <person name="Tritt A."/>
            <person name="Yoshinaga Y."/>
            <person name="Zwiers L.-H."/>
            <person name="Turgeon B."/>
            <person name="Goodwin S."/>
            <person name="Spatafora J."/>
            <person name="Crous P."/>
            <person name="Grigoriev I."/>
        </authorList>
    </citation>
    <scope>NUCLEOTIDE SEQUENCE</scope>
    <source>
        <strain evidence="4">CBS 113979</strain>
    </source>
</reference>
<comment type="function">
    <text evidence="3">Plays a central role in 2-thiolation of mcm(5)S(2)U at tRNA wobble positions of tRNA(Lys), tRNA(Glu) and tRNA(Gln). May act by forming a heterodimer with NCS6 that ligates sulfur from thiocarboxylated URM1 onto the uridine of tRNAs at wobble position. Prior mcm(5) tRNA modification by the elongator complex is required for 2-thiolation. May also be involved in protein urmylation.</text>
</comment>
<dbReference type="GO" id="GO:0000049">
    <property type="term" value="F:tRNA binding"/>
    <property type="evidence" value="ECO:0007669"/>
    <property type="project" value="InterPro"/>
</dbReference>
<dbReference type="GO" id="GO:0032447">
    <property type="term" value="P:protein urmylation"/>
    <property type="evidence" value="ECO:0007669"/>
    <property type="project" value="UniProtKB-UniRule"/>
</dbReference>